<sequence length="117" mass="12695">MKNVFILMLGLVAGTASFARTVDHKTPETSLSITSDQRIKLVVGQENNTATVTLRDTEGHVLYNSNVSLRNGLLQTFNINELSAGTYQLAVAIGSDVVVKTFVIDDQPAQKLVAFRS</sequence>
<evidence type="ECO:0000256" key="1">
    <source>
        <dbReference type="SAM" id="SignalP"/>
    </source>
</evidence>
<protein>
    <submittedName>
        <fullName evidence="2">DUF3244 domain-containing protein</fullName>
    </submittedName>
</protein>
<reference evidence="3" key="1">
    <citation type="journal article" date="2019" name="Int. J. Syst. Evol. Microbiol.">
        <title>The Global Catalogue of Microorganisms (GCM) 10K type strain sequencing project: providing services to taxonomists for standard genome sequencing and annotation.</title>
        <authorList>
            <consortium name="The Broad Institute Genomics Platform"/>
            <consortium name="The Broad Institute Genome Sequencing Center for Infectious Disease"/>
            <person name="Wu L."/>
            <person name="Ma J."/>
        </authorList>
    </citation>
    <scope>NUCLEOTIDE SEQUENCE [LARGE SCALE GENOMIC DNA]</scope>
    <source>
        <strain evidence="3">KCTC 52490</strain>
    </source>
</reference>
<evidence type="ECO:0000313" key="3">
    <source>
        <dbReference type="Proteomes" id="UP001597512"/>
    </source>
</evidence>
<name>A0ABW6AN32_9BACT</name>
<evidence type="ECO:0000313" key="2">
    <source>
        <dbReference type="EMBL" id="MFD2936641.1"/>
    </source>
</evidence>
<proteinExistence type="predicted"/>
<accession>A0ABW6AN32</accession>
<comment type="caution">
    <text evidence="2">The sequence shown here is derived from an EMBL/GenBank/DDBJ whole genome shotgun (WGS) entry which is preliminary data.</text>
</comment>
<dbReference type="Gene3D" id="2.60.40.3080">
    <property type="match status" value="1"/>
</dbReference>
<dbReference type="Proteomes" id="UP001597512">
    <property type="component" value="Unassembled WGS sequence"/>
</dbReference>
<dbReference type="InterPro" id="IPR021638">
    <property type="entry name" value="DUF3244"/>
</dbReference>
<feature type="signal peptide" evidence="1">
    <location>
        <begin position="1"/>
        <end position="18"/>
    </location>
</feature>
<feature type="chain" id="PRO_5046873862" evidence="1">
    <location>
        <begin position="19"/>
        <end position="117"/>
    </location>
</feature>
<organism evidence="2 3">
    <name type="scientific">Spirosoma flavum</name>
    <dbReference type="NCBI Taxonomy" id="2048557"/>
    <lineage>
        <taxon>Bacteria</taxon>
        <taxon>Pseudomonadati</taxon>
        <taxon>Bacteroidota</taxon>
        <taxon>Cytophagia</taxon>
        <taxon>Cytophagales</taxon>
        <taxon>Cytophagaceae</taxon>
        <taxon>Spirosoma</taxon>
    </lineage>
</organism>
<dbReference type="EMBL" id="JBHUOM010000023">
    <property type="protein sequence ID" value="MFD2936641.1"/>
    <property type="molecule type" value="Genomic_DNA"/>
</dbReference>
<dbReference type="RefSeq" id="WP_381505621.1">
    <property type="nucleotide sequence ID" value="NZ_JBHUOM010000023.1"/>
</dbReference>
<gene>
    <name evidence="2" type="ORF">ACFS25_22860</name>
</gene>
<dbReference type="Pfam" id="PF11589">
    <property type="entry name" value="DUF3244"/>
    <property type="match status" value="1"/>
</dbReference>
<keyword evidence="1" id="KW-0732">Signal</keyword>
<keyword evidence="3" id="KW-1185">Reference proteome</keyword>